<dbReference type="InterPro" id="IPR000182">
    <property type="entry name" value="GNAT_dom"/>
</dbReference>
<gene>
    <name evidence="2" type="ORF">GCM10022399_16550</name>
</gene>
<sequence length="282" mass="29336">MPPATCTFELVTDAAQAQARFAGLVASEPEALSVLASVTGSLVEDPGRYVGPRWWAGRDASGEVVAAFMHTPPHPLHIALATPEQARGLAAVLAAAGDRLPGVGGLRASAEAFAQEWTSLAGGTATVSMEVGRFALTTRPRVPFEVPGAFRVATGVDTPLVDEWNQQFVDAIEGAGRTAPSLEQQVADGRVGLWDDDGRTVSMAYASPANGGVTRISGVWTPPELRGHGYASGVVAALSAARLDQGEACMLYTDLANPTSNAIYQALGYRRVGDSISITFSA</sequence>
<dbReference type="PROSITE" id="PS51186">
    <property type="entry name" value="GNAT"/>
    <property type="match status" value="1"/>
</dbReference>
<dbReference type="EMBL" id="BAABDC010000002">
    <property type="protein sequence ID" value="GAA3700741.1"/>
    <property type="molecule type" value="Genomic_DNA"/>
</dbReference>
<evidence type="ECO:0000313" key="2">
    <source>
        <dbReference type="EMBL" id="GAA3700741.1"/>
    </source>
</evidence>
<dbReference type="SUPFAM" id="SSF55729">
    <property type="entry name" value="Acyl-CoA N-acyltransferases (Nat)"/>
    <property type="match status" value="1"/>
</dbReference>
<dbReference type="Proteomes" id="UP001501468">
    <property type="component" value="Unassembled WGS sequence"/>
</dbReference>
<evidence type="ECO:0000259" key="1">
    <source>
        <dbReference type="PROSITE" id="PS51186"/>
    </source>
</evidence>
<reference evidence="3" key="1">
    <citation type="journal article" date="2019" name="Int. J. Syst. Evol. Microbiol.">
        <title>The Global Catalogue of Microorganisms (GCM) 10K type strain sequencing project: providing services to taxonomists for standard genome sequencing and annotation.</title>
        <authorList>
            <consortium name="The Broad Institute Genomics Platform"/>
            <consortium name="The Broad Institute Genome Sequencing Center for Infectious Disease"/>
            <person name="Wu L."/>
            <person name="Ma J."/>
        </authorList>
    </citation>
    <scope>NUCLEOTIDE SEQUENCE [LARGE SCALE GENOMIC DNA]</scope>
    <source>
        <strain evidence="3">JCM 17125</strain>
    </source>
</reference>
<dbReference type="RefSeq" id="WP_344944219.1">
    <property type="nucleotide sequence ID" value="NZ_BAABDC010000002.1"/>
</dbReference>
<protein>
    <submittedName>
        <fullName evidence="2">GNAT family N-acetyltransferase</fullName>
    </submittedName>
</protein>
<dbReference type="Gene3D" id="3.40.630.30">
    <property type="match status" value="1"/>
</dbReference>
<organism evidence="2 3">
    <name type="scientific">Terrabacter ginsenosidimutans</name>
    <dbReference type="NCBI Taxonomy" id="490575"/>
    <lineage>
        <taxon>Bacteria</taxon>
        <taxon>Bacillati</taxon>
        <taxon>Actinomycetota</taxon>
        <taxon>Actinomycetes</taxon>
        <taxon>Micrococcales</taxon>
        <taxon>Intrasporangiaceae</taxon>
        <taxon>Terrabacter</taxon>
    </lineage>
</organism>
<dbReference type="InterPro" id="IPR016181">
    <property type="entry name" value="Acyl_CoA_acyltransferase"/>
</dbReference>
<feature type="domain" description="N-acetyltransferase" evidence="1">
    <location>
        <begin position="148"/>
        <end position="282"/>
    </location>
</feature>
<keyword evidence="3" id="KW-1185">Reference proteome</keyword>
<proteinExistence type="predicted"/>
<accession>A0ABP7D7K5</accession>
<name>A0ABP7D7K5_9MICO</name>
<dbReference type="InterPro" id="IPR013653">
    <property type="entry name" value="GCN5-like_dom"/>
</dbReference>
<dbReference type="Pfam" id="PF08445">
    <property type="entry name" value="FR47"/>
    <property type="match status" value="1"/>
</dbReference>
<evidence type="ECO:0000313" key="3">
    <source>
        <dbReference type="Proteomes" id="UP001501468"/>
    </source>
</evidence>
<comment type="caution">
    <text evidence="2">The sequence shown here is derived from an EMBL/GenBank/DDBJ whole genome shotgun (WGS) entry which is preliminary data.</text>
</comment>